<proteinExistence type="predicted"/>
<reference evidence="2 3" key="1">
    <citation type="journal article" date="2007" name="Proc. Natl. Acad. Sci. U.S.A.">
        <title>The tiny eukaryote Ostreococcus provides genomic insights into the paradox of plankton speciation.</title>
        <authorList>
            <person name="Palenik B."/>
            <person name="Grimwood J."/>
            <person name="Aerts A."/>
            <person name="Rouze P."/>
            <person name="Salamov A."/>
            <person name="Putnam N."/>
            <person name="Dupont C."/>
            <person name="Jorgensen R."/>
            <person name="Derelle E."/>
            <person name="Rombauts S."/>
            <person name="Zhou K."/>
            <person name="Otillar R."/>
            <person name="Merchant S.S."/>
            <person name="Podell S."/>
            <person name="Gaasterland T."/>
            <person name="Napoli C."/>
            <person name="Gendler K."/>
            <person name="Manuell A."/>
            <person name="Tai V."/>
            <person name="Vallon O."/>
            <person name="Piganeau G."/>
            <person name="Jancek S."/>
            <person name="Heijde M."/>
            <person name="Jabbari K."/>
            <person name="Bowler C."/>
            <person name="Lohr M."/>
            <person name="Robbens S."/>
            <person name="Werner G."/>
            <person name="Dubchak I."/>
            <person name="Pazour G.J."/>
            <person name="Ren Q."/>
            <person name="Paulsen I."/>
            <person name="Delwiche C."/>
            <person name="Schmutz J."/>
            <person name="Rokhsar D."/>
            <person name="Van de Peer Y."/>
            <person name="Moreau H."/>
            <person name="Grigoriev I.V."/>
        </authorList>
    </citation>
    <scope>NUCLEOTIDE SEQUENCE [LARGE SCALE GENOMIC DNA]</scope>
    <source>
        <strain evidence="2 3">CCE9901</strain>
    </source>
</reference>
<evidence type="ECO:0000256" key="1">
    <source>
        <dbReference type="SAM" id="MobiDB-lite"/>
    </source>
</evidence>
<dbReference type="Proteomes" id="UP000001568">
    <property type="component" value="Chromosome 16"/>
</dbReference>
<dbReference type="HOGENOM" id="CLU_1273742_0_0_1"/>
<name>A4S9E7_OSTLU</name>
<dbReference type="GO" id="GO:0008124">
    <property type="term" value="F:4-alpha-hydroxytetrahydrobiopterin dehydratase activity"/>
    <property type="evidence" value="ECO:0007669"/>
    <property type="project" value="InterPro"/>
</dbReference>
<accession>A4S9E7</accession>
<dbReference type="OMA" id="APKARNW"/>
<organism evidence="2 3">
    <name type="scientific">Ostreococcus lucimarinus (strain CCE9901)</name>
    <dbReference type="NCBI Taxonomy" id="436017"/>
    <lineage>
        <taxon>Eukaryota</taxon>
        <taxon>Viridiplantae</taxon>
        <taxon>Chlorophyta</taxon>
        <taxon>Mamiellophyceae</taxon>
        <taxon>Mamiellales</taxon>
        <taxon>Bathycoccaceae</taxon>
        <taxon>Ostreococcus</taxon>
    </lineage>
</organism>
<dbReference type="RefSeq" id="XP_001421922.1">
    <property type="nucleotide sequence ID" value="XM_001421885.1"/>
</dbReference>
<dbReference type="OrthoDB" id="277398at2759"/>
<dbReference type="GO" id="GO:0006729">
    <property type="term" value="P:tetrahydrobiopterin biosynthetic process"/>
    <property type="evidence" value="ECO:0007669"/>
    <property type="project" value="InterPro"/>
</dbReference>
<dbReference type="STRING" id="436017.A4S9E7"/>
<dbReference type="InterPro" id="IPR001533">
    <property type="entry name" value="Pterin_deHydtase"/>
</dbReference>
<evidence type="ECO:0000313" key="2">
    <source>
        <dbReference type="EMBL" id="ABP00216.1"/>
    </source>
</evidence>
<dbReference type="KEGG" id="olu:OSTLU_18600"/>
<evidence type="ECO:0008006" key="4">
    <source>
        <dbReference type="Google" id="ProtNLM"/>
    </source>
</evidence>
<dbReference type="GeneID" id="5006091"/>
<keyword evidence="3" id="KW-1185">Reference proteome</keyword>
<dbReference type="Gramene" id="ABP00216">
    <property type="protein sequence ID" value="ABP00216"/>
    <property type="gene ID" value="OSTLU_18600"/>
</dbReference>
<gene>
    <name evidence="2" type="ORF">OSTLU_18600</name>
</gene>
<feature type="compositionally biased region" description="Basic and acidic residues" evidence="1">
    <location>
        <begin position="32"/>
        <end position="42"/>
    </location>
</feature>
<dbReference type="Pfam" id="PF01329">
    <property type="entry name" value="Pterin_4a"/>
    <property type="match status" value="1"/>
</dbReference>
<feature type="region of interest" description="Disordered" evidence="1">
    <location>
        <begin position="1"/>
        <end position="59"/>
    </location>
</feature>
<protein>
    <recommendedName>
        <fullName evidence="4">4a-hydroxytetrahydrobiopterin dehydratase</fullName>
    </recommendedName>
</protein>
<dbReference type="AlphaFoldDB" id="A4S9E7"/>
<evidence type="ECO:0000313" key="3">
    <source>
        <dbReference type="Proteomes" id="UP000001568"/>
    </source>
</evidence>
<dbReference type="eggNOG" id="ENOG502QSK7">
    <property type="taxonomic scope" value="Eukaryota"/>
</dbReference>
<feature type="compositionally biased region" description="Low complexity" evidence="1">
    <location>
        <begin position="1"/>
        <end position="16"/>
    </location>
</feature>
<dbReference type="EMBL" id="CP000596">
    <property type="protein sequence ID" value="ABP00216.1"/>
    <property type="molecule type" value="Genomic_DNA"/>
</dbReference>
<sequence>MTTTMRAPARPRAAPTPRRDAARAPRRASRARAGDVNKRQEDLGGLGGDIGARDPTAGELESNFGTSTLGHADTDHILQVPTAMAEMIMLKNKKCAPGAQAEKLDFQGQEVLRKQVWDWKIRPGRGNFECLRREFPTAEGEAGRLCELIAGTATAEGWAPATCEATSGSKVLVELGSDALKGVCTNDFILAAKIDANEEAMGMLVKEAPKARNWF</sequence>